<keyword evidence="1" id="KW-1133">Transmembrane helix</keyword>
<protein>
    <submittedName>
        <fullName evidence="2">Cytochrome oxidase complex assembly protein 1</fullName>
    </submittedName>
</protein>
<keyword evidence="3" id="KW-1185">Reference proteome</keyword>
<dbReference type="EMBL" id="VNHU01000005">
    <property type="protein sequence ID" value="TYP73462.1"/>
    <property type="molecule type" value="Genomic_DNA"/>
</dbReference>
<dbReference type="AlphaFoldDB" id="A0A5S5C4Q6"/>
<dbReference type="Pfam" id="PF08695">
    <property type="entry name" value="Coa1"/>
    <property type="match status" value="1"/>
</dbReference>
<dbReference type="Proteomes" id="UP000324376">
    <property type="component" value="Unassembled WGS sequence"/>
</dbReference>
<comment type="caution">
    <text evidence="2">The sequence shown here is derived from an EMBL/GenBank/DDBJ whole genome shotgun (WGS) entry which is preliminary data.</text>
</comment>
<proteinExistence type="predicted"/>
<reference evidence="2 3" key="1">
    <citation type="submission" date="2019-07" db="EMBL/GenBank/DDBJ databases">
        <title>Genomic Encyclopedia of Archaeal and Bacterial Type Strains, Phase II (KMG-II): from individual species to whole genera.</title>
        <authorList>
            <person name="Goeker M."/>
        </authorList>
    </citation>
    <scope>NUCLEOTIDE SEQUENCE [LARGE SCALE GENOMIC DNA]</scope>
    <source>
        <strain evidence="2 3">DSM 17527</strain>
    </source>
</reference>
<gene>
    <name evidence="2" type="ORF">BD809_10549</name>
</gene>
<keyword evidence="1" id="KW-0812">Transmembrane</keyword>
<evidence type="ECO:0000256" key="1">
    <source>
        <dbReference type="SAM" id="Phobius"/>
    </source>
</evidence>
<feature type="transmembrane region" description="Helical" evidence="1">
    <location>
        <begin position="21"/>
        <end position="38"/>
    </location>
</feature>
<name>A0A5S5C4Q6_9FLAO</name>
<sequence>MYNQDLMTANTTPWIRRNYKWALPVGFALLLLTFFFSMTGDATLRVGSIVANPSLINNAIEKANKDDAVIAEYGTLSPTNSLAIIEGEVVYSNNNETVNISLWVQGSKRRGKLDLTADYKNNTWHYRMIRMRNKKTRELLMVLE</sequence>
<dbReference type="OrthoDB" id="1178263at2"/>
<dbReference type="InterPro" id="IPR014807">
    <property type="entry name" value="Coa1"/>
</dbReference>
<evidence type="ECO:0000313" key="2">
    <source>
        <dbReference type="EMBL" id="TYP73462.1"/>
    </source>
</evidence>
<organism evidence="2 3">
    <name type="scientific">Aquimarina intermedia</name>
    <dbReference type="NCBI Taxonomy" id="350814"/>
    <lineage>
        <taxon>Bacteria</taxon>
        <taxon>Pseudomonadati</taxon>
        <taxon>Bacteroidota</taxon>
        <taxon>Flavobacteriia</taxon>
        <taxon>Flavobacteriales</taxon>
        <taxon>Flavobacteriaceae</taxon>
        <taxon>Aquimarina</taxon>
    </lineage>
</organism>
<keyword evidence="1" id="KW-0472">Membrane</keyword>
<evidence type="ECO:0000313" key="3">
    <source>
        <dbReference type="Proteomes" id="UP000324376"/>
    </source>
</evidence>
<accession>A0A5S5C4Q6</accession>